<evidence type="ECO:0000313" key="2">
    <source>
        <dbReference type="EMBL" id="KAK8935535.1"/>
    </source>
</evidence>
<keyword evidence="3" id="KW-1185">Reference proteome</keyword>
<accession>A0AAP0G3B0</accession>
<dbReference type="InterPro" id="IPR036779">
    <property type="entry name" value="LysM_dom_sf"/>
</dbReference>
<dbReference type="AlphaFoldDB" id="A0AAP0G3B0"/>
<dbReference type="PANTHER" id="PTHR20932">
    <property type="entry name" value="LYSM AND PUTATIVE PEPTIDOGLYCAN-BINDING DOMAIN-CONTAINING PROTEIN"/>
    <property type="match status" value="1"/>
</dbReference>
<dbReference type="InterPro" id="IPR018392">
    <property type="entry name" value="LysM"/>
</dbReference>
<gene>
    <name evidence="2" type="ORF">KSP39_PZI012982</name>
</gene>
<evidence type="ECO:0000259" key="1">
    <source>
        <dbReference type="PROSITE" id="PS51782"/>
    </source>
</evidence>
<dbReference type="Proteomes" id="UP001418222">
    <property type="component" value="Unassembled WGS sequence"/>
</dbReference>
<evidence type="ECO:0000313" key="3">
    <source>
        <dbReference type="Proteomes" id="UP001418222"/>
    </source>
</evidence>
<organism evidence="2 3">
    <name type="scientific">Platanthera zijinensis</name>
    <dbReference type="NCBI Taxonomy" id="2320716"/>
    <lineage>
        <taxon>Eukaryota</taxon>
        <taxon>Viridiplantae</taxon>
        <taxon>Streptophyta</taxon>
        <taxon>Embryophyta</taxon>
        <taxon>Tracheophyta</taxon>
        <taxon>Spermatophyta</taxon>
        <taxon>Magnoliopsida</taxon>
        <taxon>Liliopsida</taxon>
        <taxon>Asparagales</taxon>
        <taxon>Orchidaceae</taxon>
        <taxon>Orchidoideae</taxon>
        <taxon>Orchideae</taxon>
        <taxon>Orchidinae</taxon>
        <taxon>Platanthera</taxon>
    </lineage>
</organism>
<dbReference type="Gene3D" id="3.10.350.10">
    <property type="entry name" value="LysM domain"/>
    <property type="match status" value="1"/>
</dbReference>
<dbReference type="InterPro" id="IPR045030">
    <property type="entry name" value="LYSM1-4"/>
</dbReference>
<dbReference type="EMBL" id="JBBWWQ010000011">
    <property type="protein sequence ID" value="KAK8935535.1"/>
    <property type="molecule type" value="Genomic_DNA"/>
</dbReference>
<proteinExistence type="predicted"/>
<name>A0AAP0G3B0_9ASPA</name>
<protein>
    <submittedName>
        <fullName evidence="2">F-box protein</fullName>
    </submittedName>
</protein>
<comment type="caution">
    <text evidence="2">The sequence shown here is derived from an EMBL/GenBank/DDBJ whole genome shotgun (WGS) entry which is preliminary data.</text>
</comment>
<dbReference type="CDD" id="cd00118">
    <property type="entry name" value="LysM"/>
    <property type="match status" value="1"/>
</dbReference>
<dbReference type="PANTHER" id="PTHR20932:SF36">
    <property type="entry name" value="OS03G0110600 PROTEIN"/>
    <property type="match status" value="1"/>
</dbReference>
<reference evidence="2 3" key="1">
    <citation type="journal article" date="2022" name="Nat. Plants">
        <title>Genomes of leafy and leafless Platanthera orchids illuminate the evolution of mycoheterotrophy.</title>
        <authorList>
            <person name="Li M.H."/>
            <person name="Liu K.W."/>
            <person name="Li Z."/>
            <person name="Lu H.C."/>
            <person name="Ye Q.L."/>
            <person name="Zhang D."/>
            <person name="Wang J.Y."/>
            <person name="Li Y.F."/>
            <person name="Zhong Z.M."/>
            <person name="Liu X."/>
            <person name="Yu X."/>
            <person name="Liu D.K."/>
            <person name="Tu X.D."/>
            <person name="Liu B."/>
            <person name="Hao Y."/>
            <person name="Liao X.Y."/>
            <person name="Jiang Y.T."/>
            <person name="Sun W.H."/>
            <person name="Chen J."/>
            <person name="Chen Y.Q."/>
            <person name="Ai Y."/>
            <person name="Zhai J.W."/>
            <person name="Wu S.S."/>
            <person name="Zhou Z."/>
            <person name="Hsiao Y.Y."/>
            <person name="Wu W.L."/>
            <person name="Chen Y.Y."/>
            <person name="Lin Y.F."/>
            <person name="Hsu J.L."/>
            <person name="Li C.Y."/>
            <person name="Wang Z.W."/>
            <person name="Zhao X."/>
            <person name="Zhong W.Y."/>
            <person name="Ma X.K."/>
            <person name="Ma L."/>
            <person name="Huang J."/>
            <person name="Chen G.Z."/>
            <person name="Huang M.Z."/>
            <person name="Huang L."/>
            <person name="Peng D.H."/>
            <person name="Luo Y.B."/>
            <person name="Zou S.Q."/>
            <person name="Chen S.P."/>
            <person name="Lan S."/>
            <person name="Tsai W.C."/>
            <person name="Van de Peer Y."/>
            <person name="Liu Z.J."/>
        </authorList>
    </citation>
    <scope>NUCLEOTIDE SEQUENCE [LARGE SCALE GENOMIC DNA]</scope>
    <source>
        <strain evidence="2">Lor287</strain>
    </source>
</reference>
<feature type="domain" description="LysM" evidence="1">
    <location>
        <begin position="53"/>
        <end position="97"/>
    </location>
</feature>
<dbReference type="PROSITE" id="PS51782">
    <property type="entry name" value="LYSM"/>
    <property type="match status" value="1"/>
</dbReference>
<sequence length="335" mass="36670">MPAQWDPSSSRTFSNAYWGFPVSRSAEDNGYATIQISSSSSSPPFTPYGDNYIEHRVSKMDTLAGVAIKYGVEIADVKRMNGLVTDIQMFAHKSLQIPLPGRHPPPSPVIPNVSVLNMNRESSKTPPGQSTNDIFHSFQSLKLKPSLKKAISPESTEMSVYKSSRKSLHFNDRISQKSAASDPPYGQHRKSQSLLNFISLEKDGISIDITESDTSIRRRPKTDPEPFRHAPEILLKEESNGGRGNGLALRPKLGSRGDGESCGQNFVCGGDSLFADVRVSVRKSPSTANLNEIDSGSSIWQTSKWSLKADIVARPVIDGLPKPVAGRRNYKAAID</sequence>